<dbReference type="Gene3D" id="3.40.30.10">
    <property type="entry name" value="Glutaredoxin"/>
    <property type="match status" value="1"/>
</dbReference>
<sequence>MKLTKAITLVVSLVIAPIVSAATATDVSNESALKQKLTETLGVNVAQIQPSPVDGLYQVFTDRGVLYVTQDGSKLFHGNLYDLDQGMKNLTELALAAPRLEMLKPFEQDMLVYKAKNEKHVVTIFTDVDCGFCRKLHNQMQGYNDLGITIRYLAYPRAGIPSANADEMQAVWCAKDPLKAMTEAKTGGNVKSASCDIDIAKQFQLGQAFGVNGTPAIVLENGVMVPGYQPPADLLRTIESNL</sequence>
<dbReference type="Gene3D" id="3.10.450.70">
    <property type="entry name" value="Disulphide bond isomerase, DsbC/G, N-terminal"/>
    <property type="match status" value="1"/>
</dbReference>
<dbReference type="RefSeq" id="WP_188918017.1">
    <property type="nucleotide sequence ID" value="NZ_BMQV01000007.1"/>
</dbReference>
<evidence type="ECO:0000256" key="3">
    <source>
        <dbReference type="ARBA" id="ARBA00022729"/>
    </source>
</evidence>
<evidence type="ECO:0000256" key="6">
    <source>
        <dbReference type="ARBA" id="ARBA00023284"/>
    </source>
</evidence>
<evidence type="ECO:0000256" key="1">
    <source>
        <dbReference type="ARBA" id="ARBA00004418"/>
    </source>
</evidence>
<organism evidence="10 11">
    <name type="scientific">Shewanella saliphila</name>
    <dbReference type="NCBI Taxonomy" id="2282698"/>
    <lineage>
        <taxon>Bacteria</taxon>
        <taxon>Pseudomonadati</taxon>
        <taxon>Pseudomonadota</taxon>
        <taxon>Gammaproteobacteria</taxon>
        <taxon>Alteromonadales</taxon>
        <taxon>Shewanellaceae</taxon>
        <taxon>Shewanella</taxon>
    </lineage>
</organism>
<feature type="signal peptide" evidence="7">
    <location>
        <begin position="1"/>
        <end position="21"/>
    </location>
</feature>
<evidence type="ECO:0000256" key="5">
    <source>
        <dbReference type="ARBA" id="ARBA00023157"/>
    </source>
</evidence>
<dbReference type="NCBIfam" id="NF008129">
    <property type="entry name" value="PRK10877.1"/>
    <property type="match status" value="1"/>
</dbReference>
<gene>
    <name evidence="10" type="primary">dsbC</name>
    <name evidence="10" type="ORF">GCM10009409_10430</name>
</gene>
<dbReference type="CDD" id="cd03020">
    <property type="entry name" value="DsbA_DsbC_DsbG"/>
    <property type="match status" value="1"/>
</dbReference>
<feature type="domain" description="Disulphide bond isomerase DsbC/G N-terminal" evidence="8">
    <location>
        <begin position="28"/>
        <end position="92"/>
    </location>
</feature>
<dbReference type="Pfam" id="PF13098">
    <property type="entry name" value="Thioredoxin_2"/>
    <property type="match status" value="1"/>
</dbReference>
<evidence type="ECO:0000259" key="8">
    <source>
        <dbReference type="Pfam" id="PF10411"/>
    </source>
</evidence>
<comment type="similarity">
    <text evidence="2 7">Belongs to the thioredoxin family. DsbC subfamily.</text>
</comment>
<comment type="function">
    <text evidence="7">Required for disulfide bond formation in some periplasmic proteins. Acts by transferring its disulfide bond to other proteins and is reduced in the process.</text>
</comment>
<keyword evidence="5" id="KW-1015">Disulfide bond</keyword>
<dbReference type="InterPro" id="IPR018950">
    <property type="entry name" value="DiS-bond_isomerase_DsbC/G_N"/>
</dbReference>
<feature type="domain" description="Thioredoxin-like fold" evidence="9">
    <location>
        <begin position="115"/>
        <end position="236"/>
    </location>
</feature>
<evidence type="ECO:0000313" key="11">
    <source>
        <dbReference type="Proteomes" id="UP000654367"/>
    </source>
</evidence>
<dbReference type="InterPro" id="IPR033954">
    <property type="entry name" value="DiS-bond_Isoase_DsbC/G"/>
</dbReference>
<evidence type="ECO:0000259" key="9">
    <source>
        <dbReference type="Pfam" id="PF13098"/>
    </source>
</evidence>
<dbReference type="InterPro" id="IPR012336">
    <property type="entry name" value="Thioredoxin-like_fold"/>
</dbReference>
<dbReference type="PANTHER" id="PTHR35272:SF3">
    <property type="entry name" value="THIOL:DISULFIDE INTERCHANGE PROTEIN DSBC"/>
    <property type="match status" value="1"/>
</dbReference>
<evidence type="ECO:0000256" key="4">
    <source>
        <dbReference type="ARBA" id="ARBA00022764"/>
    </source>
</evidence>
<dbReference type="InterPro" id="IPR009094">
    <property type="entry name" value="DiS-bond_isomerase_DsbC/G_N_sf"/>
</dbReference>
<evidence type="ECO:0000256" key="2">
    <source>
        <dbReference type="ARBA" id="ARBA00009813"/>
    </source>
</evidence>
<keyword evidence="11" id="KW-1185">Reference proteome</keyword>
<keyword evidence="4 7" id="KW-0574">Periplasm</keyword>
<comment type="subcellular location">
    <subcellularLocation>
        <location evidence="1 7">Periplasm</location>
    </subcellularLocation>
</comment>
<feature type="chain" id="PRO_5045013505" description="Thiol:disulfide interchange protein" evidence="7">
    <location>
        <begin position="22"/>
        <end position="242"/>
    </location>
</feature>
<dbReference type="InterPro" id="IPR051470">
    <property type="entry name" value="Thiol:disulfide_interchange"/>
</dbReference>
<proteinExistence type="inferred from homology"/>
<protein>
    <recommendedName>
        <fullName evidence="7">Thiol:disulfide interchange protein</fullName>
    </recommendedName>
</protein>
<keyword evidence="6 7" id="KW-0676">Redox-active center</keyword>
<dbReference type="SUPFAM" id="SSF54423">
    <property type="entry name" value="DsbC/DsbG N-terminal domain-like"/>
    <property type="match status" value="1"/>
</dbReference>
<dbReference type="EMBL" id="BMQV01000007">
    <property type="protein sequence ID" value="GGP45697.1"/>
    <property type="molecule type" value="Genomic_DNA"/>
</dbReference>
<reference evidence="11" key="1">
    <citation type="journal article" date="2019" name="Int. J. Syst. Evol. Microbiol.">
        <title>The Global Catalogue of Microorganisms (GCM) 10K type strain sequencing project: providing services to taxonomists for standard genome sequencing and annotation.</title>
        <authorList>
            <consortium name="The Broad Institute Genomics Platform"/>
            <consortium name="The Broad Institute Genome Sequencing Center for Infectious Disease"/>
            <person name="Wu L."/>
            <person name="Ma J."/>
        </authorList>
    </citation>
    <scope>NUCLEOTIDE SEQUENCE [LARGE SCALE GENOMIC DNA]</scope>
    <source>
        <strain evidence="11">JCM 32304</strain>
    </source>
</reference>
<dbReference type="InterPro" id="IPR036249">
    <property type="entry name" value="Thioredoxin-like_sf"/>
</dbReference>
<comment type="caution">
    <text evidence="10">The sequence shown here is derived from an EMBL/GenBank/DDBJ whole genome shotgun (WGS) entry which is preliminary data.</text>
</comment>
<evidence type="ECO:0000313" key="10">
    <source>
        <dbReference type="EMBL" id="GGP45697.1"/>
    </source>
</evidence>
<dbReference type="SUPFAM" id="SSF52833">
    <property type="entry name" value="Thioredoxin-like"/>
    <property type="match status" value="1"/>
</dbReference>
<dbReference type="Proteomes" id="UP000654367">
    <property type="component" value="Unassembled WGS sequence"/>
</dbReference>
<dbReference type="Pfam" id="PF10411">
    <property type="entry name" value="DsbC_N"/>
    <property type="match status" value="1"/>
</dbReference>
<keyword evidence="3 7" id="KW-0732">Signal</keyword>
<name>A0ABQ2Q4V9_9GAMM</name>
<accession>A0ABQ2Q4V9</accession>
<dbReference type="PANTHER" id="PTHR35272">
    <property type="entry name" value="THIOL:DISULFIDE INTERCHANGE PROTEIN DSBC-RELATED"/>
    <property type="match status" value="1"/>
</dbReference>
<evidence type="ECO:0000256" key="7">
    <source>
        <dbReference type="RuleBase" id="RU364038"/>
    </source>
</evidence>